<dbReference type="PANTHER" id="PTHR35394">
    <property type="entry name" value="DUF3176 DOMAIN-CONTAINING PROTEIN"/>
    <property type="match status" value="1"/>
</dbReference>
<evidence type="ECO:0000256" key="1">
    <source>
        <dbReference type="SAM" id="MobiDB-lite"/>
    </source>
</evidence>
<dbReference type="PANTHER" id="PTHR35394:SF5">
    <property type="entry name" value="DUF3176 DOMAIN-CONTAINING PROTEIN"/>
    <property type="match status" value="1"/>
</dbReference>
<feature type="transmembrane region" description="Helical" evidence="2">
    <location>
        <begin position="145"/>
        <end position="171"/>
    </location>
</feature>
<protein>
    <submittedName>
        <fullName evidence="3">Uncharacterized protein</fullName>
    </submittedName>
</protein>
<keyword evidence="2" id="KW-0812">Transmembrane</keyword>
<dbReference type="InterPro" id="IPR021514">
    <property type="entry name" value="DUF3176"/>
</dbReference>
<sequence length="741" mass="83280">MKRPMVFSRDSALRENERRIVPQPPPYHSAIDFANHNRGSPLWLANLEKQAVSSKNKAIRAYLFRFFPHALVNIPDATLHFLSTMTHYTRRKQQKIIQSLSYLVKDSWFPEVQAIFTAWLALVMVFFLLGYYFNKAPFTWHGLSLNTWVSIFSTIMKSLLLFTISGCLSQWKYISFSERRRKLIDFDLYDGASRGPNGSVALLWSMQFKSLASIGAVITILSLGLDPFVQQVIALGEISRPDSSTAIARVIRYAEGTQLKANSRLNSRDSSLQSAIFAGLIGTEDSILQQMEFRCAGTRCSWQPFLSLGVCSSCSNVSHLLERATPKANNRTLQWVQFVNDKQVDGTTTSEVRTFGLPNGLYLEEYGNSKLDLVSFGTSNRSETLTFKRNETLLWSLTVIRRVQFNPPSSTADFMALECGLSYCVQNITSMVVNATLSEEVNPLPVVLSPGSFRPESSDSDPSPGSLWTSHNYSRTELQLKWGNEFFNLSQVAINAIGYSMKSLFVMDGGRKLGATGFYIDLVPVEKRAEDESKEPDQDNGATINRPWSMQQIYSQNMTAIFEALASSMSINFRTKNTNRTLVRGTILVTVYKVRWGWIALPFMSVLGGTGFLLVTMSYSHIHHLPLWKSSSLSILKVGRQMGDIFTHEESIGEMERKAEKMHIGLREKKQPLMDDSESTRGLRSPENYELHSPISLPTPHLPNDGNSFISLPLNADPTPGNIAQRISWEEEDVGSPATRP</sequence>
<keyword evidence="2" id="KW-0472">Membrane</keyword>
<feature type="region of interest" description="Disordered" evidence="1">
    <location>
        <begin position="669"/>
        <end position="741"/>
    </location>
</feature>
<gene>
    <name evidence="3" type="ORF">K469DRAFT_685136</name>
</gene>
<keyword evidence="4" id="KW-1185">Reference proteome</keyword>
<dbReference type="EMBL" id="ML994759">
    <property type="protein sequence ID" value="KAF2174932.1"/>
    <property type="molecule type" value="Genomic_DNA"/>
</dbReference>
<feature type="transmembrane region" description="Helical" evidence="2">
    <location>
        <begin position="596"/>
        <end position="619"/>
    </location>
</feature>
<evidence type="ECO:0000313" key="3">
    <source>
        <dbReference type="EMBL" id="KAF2174932.1"/>
    </source>
</evidence>
<accession>A0A6A6D9H7</accession>
<organism evidence="3 4">
    <name type="scientific">Zopfia rhizophila CBS 207.26</name>
    <dbReference type="NCBI Taxonomy" id="1314779"/>
    <lineage>
        <taxon>Eukaryota</taxon>
        <taxon>Fungi</taxon>
        <taxon>Dikarya</taxon>
        <taxon>Ascomycota</taxon>
        <taxon>Pezizomycotina</taxon>
        <taxon>Dothideomycetes</taxon>
        <taxon>Dothideomycetes incertae sedis</taxon>
        <taxon>Zopfiaceae</taxon>
        <taxon>Zopfia</taxon>
    </lineage>
</organism>
<feature type="transmembrane region" description="Helical" evidence="2">
    <location>
        <begin position="114"/>
        <end position="133"/>
    </location>
</feature>
<feature type="compositionally biased region" description="Basic and acidic residues" evidence="1">
    <location>
        <begin position="669"/>
        <end position="681"/>
    </location>
</feature>
<dbReference type="AlphaFoldDB" id="A0A6A6D9H7"/>
<proteinExistence type="predicted"/>
<dbReference type="OrthoDB" id="5376804at2759"/>
<keyword evidence="2" id="KW-1133">Transmembrane helix</keyword>
<reference evidence="3" key="1">
    <citation type="journal article" date="2020" name="Stud. Mycol.">
        <title>101 Dothideomycetes genomes: a test case for predicting lifestyles and emergence of pathogens.</title>
        <authorList>
            <person name="Haridas S."/>
            <person name="Albert R."/>
            <person name="Binder M."/>
            <person name="Bloem J."/>
            <person name="Labutti K."/>
            <person name="Salamov A."/>
            <person name="Andreopoulos B."/>
            <person name="Baker S."/>
            <person name="Barry K."/>
            <person name="Bills G."/>
            <person name="Bluhm B."/>
            <person name="Cannon C."/>
            <person name="Castanera R."/>
            <person name="Culley D."/>
            <person name="Daum C."/>
            <person name="Ezra D."/>
            <person name="Gonzalez J."/>
            <person name="Henrissat B."/>
            <person name="Kuo A."/>
            <person name="Liang C."/>
            <person name="Lipzen A."/>
            <person name="Lutzoni F."/>
            <person name="Magnuson J."/>
            <person name="Mondo S."/>
            <person name="Nolan M."/>
            <person name="Ohm R."/>
            <person name="Pangilinan J."/>
            <person name="Park H.-J."/>
            <person name="Ramirez L."/>
            <person name="Alfaro M."/>
            <person name="Sun H."/>
            <person name="Tritt A."/>
            <person name="Yoshinaga Y."/>
            <person name="Zwiers L.-H."/>
            <person name="Turgeon B."/>
            <person name="Goodwin S."/>
            <person name="Spatafora J."/>
            <person name="Crous P."/>
            <person name="Grigoriev I."/>
        </authorList>
    </citation>
    <scope>NUCLEOTIDE SEQUENCE</scope>
    <source>
        <strain evidence="3">CBS 207.26</strain>
    </source>
</reference>
<evidence type="ECO:0000256" key="2">
    <source>
        <dbReference type="SAM" id="Phobius"/>
    </source>
</evidence>
<evidence type="ECO:0000313" key="4">
    <source>
        <dbReference type="Proteomes" id="UP000800200"/>
    </source>
</evidence>
<name>A0A6A6D9H7_9PEZI</name>
<dbReference type="Proteomes" id="UP000800200">
    <property type="component" value="Unassembled WGS sequence"/>
</dbReference>
<dbReference type="Pfam" id="PF11374">
    <property type="entry name" value="DUF3176"/>
    <property type="match status" value="1"/>
</dbReference>